<evidence type="ECO:0000313" key="3">
    <source>
        <dbReference type="Proteomes" id="UP000827892"/>
    </source>
</evidence>
<evidence type="ECO:0000259" key="1">
    <source>
        <dbReference type="PROSITE" id="PS50888"/>
    </source>
</evidence>
<sequence>MSREKANARERCRQKSIGNAFNVLRNHLPKQLRDRKPSKAETLKSATQYILHLLQILDAELNGESGNIIKQHVANSFTVSTNNVGYQKGVWNPPECMHACDSHQPMNRIL</sequence>
<dbReference type="PANTHER" id="PTHR23349:SF42">
    <property type="entry name" value="BHLH DOMAIN-CONTAINING PROTEIN"/>
    <property type="match status" value="1"/>
</dbReference>
<dbReference type="GO" id="GO:0046983">
    <property type="term" value="F:protein dimerization activity"/>
    <property type="evidence" value="ECO:0007669"/>
    <property type="project" value="InterPro"/>
</dbReference>
<gene>
    <name evidence="2" type="ORF">L3Y34_010193</name>
</gene>
<dbReference type="InterPro" id="IPR011598">
    <property type="entry name" value="bHLH_dom"/>
</dbReference>
<evidence type="ECO:0000313" key="2">
    <source>
        <dbReference type="EMBL" id="ULT79391.1"/>
    </source>
</evidence>
<dbReference type="SUPFAM" id="SSF47459">
    <property type="entry name" value="HLH, helix-loop-helix DNA-binding domain"/>
    <property type="match status" value="1"/>
</dbReference>
<dbReference type="Gene3D" id="4.10.280.10">
    <property type="entry name" value="Helix-loop-helix DNA-binding domain"/>
    <property type="match status" value="1"/>
</dbReference>
<accession>A0AAE8ZSY1</accession>
<dbReference type="SMART" id="SM00353">
    <property type="entry name" value="HLH"/>
    <property type="match status" value="1"/>
</dbReference>
<dbReference type="PROSITE" id="PS50888">
    <property type="entry name" value="BHLH"/>
    <property type="match status" value="1"/>
</dbReference>
<dbReference type="PANTHER" id="PTHR23349">
    <property type="entry name" value="BASIC HELIX-LOOP-HELIX TRANSCRIPTION FACTOR, TWIST"/>
    <property type="match status" value="1"/>
</dbReference>
<dbReference type="Pfam" id="PF00010">
    <property type="entry name" value="HLH"/>
    <property type="match status" value="1"/>
</dbReference>
<proteinExistence type="predicted"/>
<dbReference type="AlphaFoldDB" id="A0AAE8ZSY1"/>
<feature type="domain" description="BHLH" evidence="1">
    <location>
        <begin position="1"/>
        <end position="53"/>
    </location>
</feature>
<dbReference type="InterPro" id="IPR036638">
    <property type="entry name" value="HLH_DNA-bd_sf"/>
</dbReference>
<protein>
    <recommendedName>
        <fullName evidence="1">BHLH domain-containing protein</fullName>
    </recommendedName>
</protein>
<dbReference type="InterPro" id="IPR050283">
    <property type="entry name" value="E-box_TF_Regulators"/>
</dbReference>
<dbReference type="EMBL" id="CP090896">
    <property type="protein sequence ID" value="ULT79391.1"/>
    <property type="molecule type" value="Genomic_DNA"/>
</dbReference>
<name>A0AAE8ZSY1_CAEBR</name>
<reference evidence="2 3" key="1">
    <citation type="submission" date="2022-05" db="EMBL/GenBank/DDBJ databases">
        <title>Chromosome-level reference genomes for two strains of Caenorhabditis briggsae: an improved platform for comparative genomics.</title>
        <authorList>
            <person name="Stevens L."/>
            <person name="Andersen E.C."/>
        </authorList>
    </citation>
    <scope>NUCLEOTIDE SEQUENCE [LARGE SCALE GENOMIC DNA]</scope>
    <source>
        <strain evidence="2">QX1410_ONT</strain>
        <tissue evidence="2">Whole-organism</tissue>
    </source>
</reference>
<dbReference type="Proteomes" id="UP000827892">
    <property type="component" value="Chromosome X"/>
</dbReference>
<organism evidence="2 3">
    <name type="scientific">Caenorhabditis briggsae</name>
    <dbReference type="NCBI Taxonomy" id="6238"/>
    <lineage>
        <taxon>Eukaryota</taxon>
        <taxon>Metazoa</taxon>
        <taxon>Ecdysozoa</taxon>
        <taxon>Nematoda</taxon>
        <taxon>Chromadorea</taxon>
        <taxon>Rhabditida</taxon>
        <taxon>Rhabditina</taxon>
        <taxon>Rhabditomorpha</taxon>
        <taxon>Rhabditoidea</taxon>
        <taxon>Rhabditidae</taxon>
        <taxon>Peloderinae</taxon>
        <taxon>Caenorhabditis</taxon>
    </lineage>
</organism>